<comment type="caution">
    <text evidence="1">The sequence shown here is derived from an EMBL/GenBank/DDBJ whole genome shotgun (WGS) entry which is preliminary data.</text>
</comment>
<keyword evidence="2" id="KW-1185">Reference proteome</keyword>
<name>A0ABT8AXY6_9HYPH</name>
<gene>
    <name evidence="1" type="ORF">QWZ18_29160</name>
</gene>
<proteinExistence type="predicted"/>
<dbReference type="RefSeq" id="WP_238291403.1">
    <property type="nucleotide sequence ID" value="NZ_BPQS01000037.1"/>
</dbReference>
<reference evidence="2" key="1">
    <citation type="journal article" date="2019" name="Int. J. Syst. Evol. Microbiol.">
        <title>The Global Catalogue of Microorganisms (GCM) 10K type strain sequencing project: providing services to taxonomists for standard genome sequencing and annotation.</title>
        <authorList>
            <consortium name="The Broad Institute Genomics Platform"/>
            <consortium name="The Broad Institute Genome Sequencing Center for Infectious Disease"/>
            <person name="Wu L."/>
            <person name="Ma J."/>
        </authorList>
    </citation>
    <scope>NUCLEOTIDE SEQUENCE [LARGE SCALE GENOMIC DNA]</scope>
    <source>
        <strain evidence="2">CECT 7806</strain>
    </source>
</reference>
<protein>
    <submittedName>
        <fullName evidence="1">Uncharacterized protein</fullName>
    </submittedName>
</protein>
<evidence type="ECO:0000313" key="1">
    <source>
        <dbReference type="EMBL" id="MDN3574654.1"/>
    </source>
</evidence>
<accession>A0ABT8AXY6</accession>
<organism evidence="1 2">
    <name type="scientific">Methylobacterium longum</name>
    <dbReference type="NCBI Taxonomy" id="767694"/>
    <lineage>
        <taxon>Bacteria</taxon>
        <taxon>Pseudomonadati</taxon>
        <taxon>Pseudomonadota</taxon>
        <taxon>Alphaproteobacteria</taxon>
        <taxon>Hyphomicrobiales</taxon>
        <taxon>Methylobacteriaceae</taxon>
        <taxon>Methylobacterium</taxon>
    </lineage>
</organism>
<sequence length="120" mass="12876">MSAVDALPREEMLRSSRGLRGSPALPLSAWRGASGRRYVVGVHSAQSFELDEAEEDVCFAVERGTNGIARLISVATSMGLGDAERWLRKVRKAGATEIHVHRLCDNAAERAAVAADLSEG</sequence>
<dbReference type="Proteomes" id="UP001244297">
    <property type="component" value="Unassembled WGS sequence"/>
</dbReference>
<evidence type="ECO:0000313" key="2">
    <source>
        <dbReference type="Proteomes" id="UP001244297"/>
    </source>
</evidence>
<dbReference type="EMBL" id="JAUFPT010000111">
    <property type="protein sequence ID" value="MDN3574654.1"/>
    <property type="molecule type" value="Genomic_DNA"/>
</dbReference>